<dbReference type="EMBL" id="PDUG01000002">
    <property type="protein sequence ID" value="PIC43614.1"/>
    <property type="molecule type" value="Genomic_DNA"/>
</dbReference>
<evidence type="ECO:0000256" key="1">
    <source>
        <dbReference type="SAM" id="SignalP"/>
    </source>
</evidence>
<dbReference type="Proteomes" id="UP000230233">
    <property type="component" value="Chromosome II"/>
</dbReference>
<dbReference type="PANTHER" id="PTHR39377">
    <property type="entry name" value="PROTEIN CBG18423-RELATED"/>
    <property type="match status" value="1"/>
</dbReference>
<organism evidence="2 3">
    <name type="scientific">Caenorhabditis nigoni</name>
    <dbReference type="NCBI Taxonomy" id="1611254"/>
    <lineage>
        <taxon>Eukaryota</taxon>
        <taxon>Metazoa</taxon>
        <taxon>Ecdysozoa</taxon>
        <taxon>Nematoda</taxon>
        <taxon>Chromadorea</taxon>
        <taxon>Rhabditida</taxon>
        <taxon>Rhabditina</taxon>
        <taxon>Rhabditomorpha</taxon>
        <taxon>Rhabditoidea</taxon>
        <taxon>Rhabditidae</taxon>
        <taxon>Peloderinae</taxon>
        <taxon>Caenorhabditis</taxon>
    </lineage>
</organism>
<evidence type="ECO:0000313" key="3">
    <source>
        <dbReference type="Proteomes" id="UP000230233"/>
    </source>
</evidence>
<dbReference type="AlphaFoldDB" id="A0A2G5UVS1"/>
<reference evidence="3" key="1">
    <citation type="submission" date="2017-10" db="EMBL/GenBank/DDBJ databases">
        <title>Rapid genome shrinkage in a self-fertile nematode reveals novel sperm competition proteins.</title>
        <authorList>
            <person name="Yin D."/>
            <person name="Schwarz E.M."/>
            <person name="Thomas C.G."/>
            <person name="Felde R.L."/>
            <person name="Korf I.F."/>
            <person name="Cutter A.D."/>
            <person name="Schartner C.M."/>
            <person name="Ralston E.J."/>
            <person name="Meyer B.J."/>
            <person name="Haag E.S."/>
        </authorList>
    </citation>
    <scope>NUCLEOTIDE SEQUENCE [LARGE SCALE GENOMIC DNA]</scope>
    <source>
        <strain evidence="3">JU1422</strain>
    </source>
</reference>
<gene>
    <name evidence="2" type="primary">Cni-Y46G5A.36</name>
    <name evidence="2" type="synonym">Cnig_chr_II.g4286</name>
    <name evidence="2" type="ORF">B9Z55_004286</name>
</gene>
<evidence type="ECO:0000313" key="2">
    <source>
        <dbReference type="EMBL" id="PIC43614.1"/>
    </source>
</evidence>
<dbReference type="PANTHER" id="PTHR39377:SF3">
    <property type="entry name" value="SECRETED PROTEIN"/>
    <property type="match status" value="1"/>
</dbReference>
<feature type="signal peptide" evidence="1">
    <location>
        <begin position="1"/>
        <end position="19"/>
    </location>
</feature>
<protein>
    <submittedName>
        <fullName evidence="2">Uncharacterized protein</fullName>
    </submittedName>
</protein>
<keyword evidence="3" id="KW-1185">Reference proteome</keyword>
<proteinExistence type="predicted"/>
<name>A0A2G5UVS1_9PELO</name>
<comment type="caution">
    <text evidence="2">The sequence shown here is derived from an EMBL/GenBank/DDBJ whole genome shotgun (WGS) entry which is preliminary data.</text>
</comment>
<feature type="chain" id="PRO_5013915762" evidence="1">
    <location>
        <begin position="20"/>
        <end position="114"/>
    </location>
</feature>
<accession>A0A2G5UVS1</accession>
<sequence length="114" mass="13092">MFSSRILFILACILSVTIAQHYRNQHYRYQGYGNYRNPYGTRYQTTYQGYRSPYNSYYNNYYAQAQPSSYQYYGSGDKYIGNGVHVDSHGNGYIGAKDTGLYIFCASRGCVGRG</sequence>
<keyword evidence="1" id="KW-0732">Signal</keyword>
<dbReference type="OrthoDB" id="5871086at2759"/>